<reference evidence="3" key="1">
    <citation type="submission" date="2017-11" db="EMBL/GenBank/DDBJ databases">
        <authorList>
            <person name="Lima N.C."/>
            <person name="Parody-Merino A.M."/>
            <person name="Battley P.F."/>
            <person name="Fidler A.E."/>
            <person name="Prosdocimi F."/>
        </authorList>
    </citation>
    <scope>NUCLEOTIDE SEQUENCE [LARGE SCALE GENOMIC DNA]</scope>
</reference>
<accession>A0A2I0T543</accession>
<dbReference type="InterPro" id="IPR005135">
    <property type="entry name" value="Endo/exonuclease/phosphatase"/>
</dbReference>
<evidence type="ECO:0000313" key="3">
    <source>
        <dbReference type="Proteomes" id="UP000233556"/>
    </source>
</evidence>
<dbReference type="AlphaFoldDB" id="A0A2I0T543"/>
<dbReference type="GO" id="GO:0061343">
    <property type="term" value="P:cell adhesion involved in heart morphogenesis"/>
    <property type="evidence" value="ECO:0007669"/>
    <property type="project" value="TreeGrafter"/>
</dbReference>
<protein>
    <submittedName>
        <fullName evidence="2">Mitochondrial fission process protein 1</fullName>
    </submittedName>
</protein>
<feature type="domain" description="Endonuclease/exonuclease/phosphatase" evidence="1">
    <location>
        <begin position="33"/>
        <end position="143"/>
    </location>
</feature>
<dbReference type="GO" id="GO:0003824">
    <property type="term" value="F:catalytic activity"/>
    <property type="evidence" value="ECO:0007669"/>
    <property type="project" value="InterPro"/>
</dbReference>
<keyword evidence="3" id="KW-1185">Reference proteome</keyword>
<dbReference type="GO" id="GO:0031012">
    <property type="term" value="C:extracellular matrix"/>
    <property type="evidence" value="ECO:0007669"/>
    <property type="project" value="TreeGrafter"/>
</dbReference>
<dbReference type="GO" id="GO:0007508">
    <property type="term" value="P:larval heart development"/>
    <property type="evidence" value="ECO:0007669"/>
    <property type="project" value="TreeGrafter"/>
</dbReference>
<gene>
    <name evidence="2" type="ORF">llap_20784</name>
</gene>
<dbReference type="PANTHER" id="PTHR33395">
    <property type="entry name" value="TRANSCRIPTASE, PUTATIVE-RELATED-RELATED"/>
    <property type="match status" value="1"/>
</dbReference>
<reference evidence="3" key="2">
    <citation type="submission" date="2017-12" db="EMBL/GenBank/DDBJ databases">
        <title>Genome sequence of the Bar-tailed Godwit (Limosa lapponica baueri).</title>
        <authorList>
            <person name="Lima N.C.B."/>
            <person name="Parody-Merino A.M."/>
            <person name="Battley P.F."/>
            <person name="Fidler A.E."/>
            <person name="Prosdocimi F."/>
        </authorList>
    </citation>
    <scope>NUCLEOTIDE SEQUENCE [LARGE SCALE GENOMIC DNA]</scope>
</reference>
<dbReference type="PANTHER" id="PTHR33395:SF22">
    <property type="entry name" value="REVERSE TRANSCRIPTASE DOMAIN-CONTAINING PROTEIN"/>
    <property type="match status" value="1"/>
</dbReference>
<dbReference type="Gene3D" id="3.60.10.10">
    <property type="entry name" value="Endonuclease/exonuclease/phosphatase"/>
    <property type="match status" value="1"/>
</dbReference>
<organism evidence="2 3">
    <name type="scientific">Limosa lapponica baueri</name>
    <dbReference type="NCBI Taxonomy" id="1758121"/>
    <lineage>
        <taxon>Eukaryota</taxon>
        <taxon>Metazoa</taxon>
        <taxon>Chordata</taxon>
        <taxon>Craniata</taxon>
        <taxon>Vertebrata</taxon>
        <taxon>Euteleostomi</taxon>
        <taxon>Archelosauria</taxon>
        <taxon>Archosauria</taxon>
        <taxon>Dinosauria</taxon>
        <taxon>Saurischia</taxon>
        <taxon>Theropoda</taxon>
        <taxon>Coelurosauria</taxon>
        <taxon>Aves</taxon>
        <taxon>Neognathae</taxon>
        <taxon>Neoaves</taxon>
        <taxon>Charadriiformes</taxon>
        <taxon>Scolopacidae</taxon>
        <taxon>Limosa</taxon>
    </lineage>
</organism>
<evidence type="ECO:0000259" key="1">
    <source>
        <dbReference type="Pfam" id="PF03372"/>
    </source>
</evidence>
<sequence>MFSLEKRRLRGDLIALYSYLKGGCREECTLCDDLVAVTETWWDKSHDWSAAIDGYRLFRRDRQGRRGGVVALYIKKRIECEKLSLKNSHDQVESLWVRIRDQGNKGNLVVGVYYRLPDQGEPTDEAFLLQLQEASSSEALILLRNFNHSNIYWKSSCRQSRRLLECTEDNFLNQVLGPDPTGPGGVRNDFEGAIKTQTRSDAVYYSFTIITLK</sequence>
<dbReference type="SUPFAM" id="SSF56219">
    <property type="entry name" value="DNase I-like"/>
    <property type="match status" value="1"/>
</dbReference>
<proteinExistence type="predicted"/>
<dbReference type="Pfam" id="PF03372">
    <property type="entry name" value="Exo_endo_phos"/>
    <property type="match status" value="1"/>
</dbReference>
<dbReference type="OrthoDB" id="6152807at2759"/>
<evidence type="ECO:0000313" key="2">
    <source>
        <dbReference type="EMBL" id="PKU28913.1"/>
    </source>
</evidence>
<dbReference type="EMBL" id="KZ518825">
    <property type="protein sequence ID" value="PKU28913.1"/>
    <property type="molecule type" value="Genomic_DNA"/>
</dbReference>
<dbReference type="Proteomes" id="UP000233556">
    <property type="component" value="Unassembled WGS sequence"/>
</dbReference>
<name>A0A2I0T543_LIMLA</name>
<dbReference type="InterPro" id="IPR036691">
    <property type="entry name" value="Endo/exonu/phosph_ase_sf"/>
</dbReference>